<dbReference type="InterPro" id="IPR003593">
    <property type="entry name" value="AAA+_ATPase"/>
</dbReference>
<dbReference type="InterPro" id="IPR027417">
    <property type="entry name" value="P-loop_NTPase"/>
</dbReference>
<sequence length="235" mass="26118">MSETILKVENLSKNYKMGEVTVKALDNASFEVSKGEFIVILGPSGSGKSTLLNIMGGMDTPSSGNVYFNNELLTTMNDKGLTQYRRNKIGFVFQFYNLMASLTARENVELATEICEESIDIEDVIESVGLKDRIDHFPSQMSGGEQQRVAIARAVAKNPQILLCDEPTGALDFETGISILKVLKDVNIKYKNTIVVITHNSPIAQMADKVIKMRSGKIIEIIENKNPIEPERIEW</sequence>
<dbReference type="RefSeq" id="WP_209511652.1">
    <property type="nucleotide sequence ID" value="NZ_JAGGKS010000004.1"/>
</dbReference>
<evidence type="ECO:0000256" key="1">
    <source>
        <dbReference type="ARBA" id="ARBA00005417"/>
    </source>
</evidence>
<evidence type="ECO:0000256" key="3">
    <source>
        <dbReference type="ARBA" id="ARBA00022741"/>
    </source>
</evidence>
<accession>A0ABS4GE49</accession>
<proteinExistence type="inferred from homology"/>
<keyword evidence="7" id="KW-1185">Reference proteome</keyword>
<dbReference type="EMBL" id="JAGGKS010000004">
    <property type="protein sequence ID" value="MBP1925922.1"/>
    <property type="molecule type" value="Genomic_DNA"/>
</dbReference>
<dbReference type="Gene3D" id="3.40.50.300">
    <property type="entry name" value="P-loop containing nucleotide triphosphate hydrolases"/>
    <property type="match status" value="1"/>
</dbReference>
<dbReference type="Pfam" id="PF00005">
    <property type="entry name" value="ABC_tran"/>
    <property type="match status" value="1"/>
</dbReference>
<evidence type="ECO:0000313" key="7">
    <source>
        <dbReference type="Proteomes" id="UP001519342"/>
    </source>
</evidence>
<dbReference type="PROSITE" id="PS00211">
    <property type="entry name" value="ABC_TRANSPORTER_1"/>
    <property type="match status" value="1"/>
</dbReference>
<feature type="domain" description="ABC transporter" evidence="5">
    <location>
        <begin position="6"/>
        <end position="235"/>
    </location>
</feature>
<keyword evidence="3" id="KW-0547">Nucleotide-binding</keyword>
<dbReference type="GO" id="GO:0005524">
    <property type="term" value="F:ATP binding"/>
    <property type="evidence" value="ECO:0007669"/>
    <property type="project" value="UniProtKB-KW"/>
</dbReference>
<dbReference type="SMART" id="SM00382">
    <property type="entry name" value="AAA"/>
    <property type="match status" value="1"/>
</dbReference>
<dbReference type="PROSITE" id="PS50893">
    <property type="entry name" value="ABC_TRANSPORTER_2"/>
    <property type="match status" value="1"/>
</dbReference>
<keyword evidence="2" id="KW-0813">Transport</keyword>
<protein>
    <submittedName>
        <fullName evidence="6">ABC transport system ATP-binding protein</fullName>
    </submittedName>
</protein>
<dbReference type="InterPro" id="IPR003439">
    <property type="entry name" value="ABC_transporter-like_ATP-bd"/>
</dbReference>
<evidence type="ECO:0000256" key="4">
    <source>
        <dbReference type="ARBA" id="ARBA00022840"/>
    </source>
</evidence>
<dbReference type="PANTHER" id="PTHR42798:SF2">
    <property type="entry name" value="ABC TRANSPORTER ATP-BINDING PROTEIN MG467-RELATED"/>
    <property type="match status" value="1"/>
</dbReference>
<dbReference type="InterPro" id="IPR017911">
    <property type="entry name" value="MacB-like_ATP-bd"/>
</dbReference>
<comment type="similarity">
    <text evidence="1">Belongs to the ABC transporter superfamily.</text>
</comment>
<dbReference type="Proteomes" id="UP001519342">
    <property type="component" value="Unassembled WGS sequence"/>
</dbReference>
<gene>
    <name evidence="6" type="ORF">J2Z76_001783</name>
</gene>
<evidence type="ECO:0000313" key="6">
    <source>
        <dbReference type="EMBL" id="MBP1925922.1"/>
    </source>
</evidence>
<name>A0ABS4GE49_9FIRM</name>
<dbReference type="SUPFAM" id="SSF52540">
    <property type="entry name" value="P-loop containing nucleoside triphosphate hydrolases"/>
    <property type="match status" value="1"/>
</dbReference>
<evidence type="ECO:0000256" key="2">
    <source>
        <dbReference type="ARBA" id="ARBA00022448"/>
    </source>
</evidence>
<comment type="caution">
    <text evidence="6">The sequence shown here is derived from an EMBL/GenBank/DDBJ whole genome shotgun (WGS) entry which is preliminary data.</text>
</comment>
<organism evidence="6 7">
    <name type="scientific">Sedimentibacter acidaminivorans</name>
    <dbReference type="NCBI Taxonomy" id="913099"/>
    <lineage>
        <taxon>Bacteria</taxon>
        <taxon>Bacillati</taxon>
        <taxon>Bacillota</taxon>
        <taxon>Tissierellia</taxon>
        <taxon>Sedimentibacter</taxon>
    </lineage>
</organism>
<dbReference type="CDD" id="cd03255">
    <property type="entry name" value="ABC_MJ0796_LolCDE_FtsE"/>
    <property type="match status" value="1"/>
</dbReference>
<keyword evidence="4 6" id="KW-0067">ATP-binding</keyword>
<dbReference type="PANTHER" id="PTHR42798">
    <property type="entry name" value="LIPOPROTEIN-RELEASING SYSTEM ATP-BINDING PROTEIN LOLD"/>
    <property type="match status" value="1"/>
</dbReference>
<evidence type="ECO:0000259" key="5">
    <source>
        <dbReference type="PROSITE" id="PS50893"/>
    </source>
</evidence>
<dbReference type="InterPro" id="IPR017871">
    <property type="entry name" value="ABC_transporter-like_CS"/>
</dbReference>
<reference evidence="6 7" key="1">
    <citation type="submission" date="2021-03" db="EMBL/GenBank/DDBJ databases">
        <title>Genomic Encyclopedia of Type Strains, Phase IV (KMG-IV): sequencing the most valuable type-strain genomes for metagenomic binning, comparative biology and taxonomic classification.</title>
        <authorList>
            <person name="Goeker M."/>
        </authorList>
    </citation>
    <scope>NUCLEOTIDE SEQUENCE [LARGE SCALE GENOMIC DNA]</scope>
    <source>
        <strain evidence="6 7">DSM 24004</strain>
    </source>
</reference>